<gene>
    <name evidence="2" type="ORF">C2857_000720</name>
</gene>
<evidence type="ECO:0000256" key="1">
    <source>
        <dbReference type="SAM" id="SignalP"/>
    </source>
</evidence>
<dbReference type="EMBL" id="CP031388">
    <property type="protein sequence ID" value="QPH04073.1"/>
    <property type="molecule type" value="Genomic_DNA"/>
</dbReference>
<keyword evidence="1" id="KW-0732">Signal</keyword>
<organism evidence="2 3">
    <name type="scientific">Epichloe festucae (strain Fl1)</name>
    <dbReference type="NCBI Taxonomy" id="877507"/>
    <lineage>
        <taxon>Eukaryota</taxon>
        <taxon>Fungi</taxon>
        <taxon>Dikarya</taxon>
        <taxon>Ascomycota</taxon>
        <taxon>Pezizomycotina</taxon>
        <taxon>Sordariomycetes</taxon>
        <taxon>Hypocreomycetidae</taxon>
        <taxon>Hypocreales</taxon>
        <taxon>Clavicipitaceae</taxon>
        <taxon>Epichloe</taxon>
    </lineage>
</organism>
<evidence type="ECO:0000313" key="2">
    <source>
        <dbReference type="EMBL" id="QPH04073.1"/>
    </source>
</evidence>
<dbReference type="Proteomes" id="UP000594364">
    <property type="component" value="Chromosome 4"/>
</dbReference>
<feature type="chain" id="PRO_5034101892" evidence="1">
    <location>
        <begin position="17"/>
        <end position="142"/>
    </location>
</feature>
<evidence type="ECO:0000313" key="3">
    <source>
        <dbReference type="Proteomes" id="UP000594364"/>
    </source>
</evidence>
<proteinExistence type="predicted"/>
<reference evidence="2 3" key="1">
    <citation type="journal article" date="2018" name="PLoS Genet.">
        <title>Repeat elements organise 3D genome structure and mediate transcription in the filamentous fungus Epichloe festucae.</title>
        <authorList>
            <person name="Winter D.J."/>
            <person name="Ganley A.R.D."/>
            <person name="Young C.A."/>
            <person name="Liachko I."/>
            <person name="Schardl C.L."/>
            <person name="Dupont P.Y."/>
            <person name="Berry D."/>
            <person name="Ram A."/>
            <person name="Scott B."/>
            <person name="Cox M.P."/>
        </authorList>
    </citation>
    <scope>NUCLEOTIDE SEQUENCE [LARGE SCALE GENOMIC DNA]</scope>
    <source>
        <strain evidence="2 3">Fl1</strain>
    </source>
</reference>
<accession>A0A7S9KU74</accession>
<feature type="signal peptide" evidence="1">
    <location>
        <begin position="1"/>
        <end position="16"/>
    </location>
</feature>
<name>A0A7S9KU74_EPIFF</name>
<sequence length="142" mass="16370">MKFATALLALATAAMASPTNFALEERHSDCKSCDWDHKKYGHGRHQGIEKPCPNWVPTTKDLIAIDVEAKICLNDEAEDYGLSHDSSIIVDLHIDVTYVHYRYPELSRLYCDPNYTCTKGEKINEEECWEHEWGEDSYKSNW</sequence>
<keyword evidence="3" id="KW-1185">Reference proteome</keyword>
<dbReference type="OrthoDB" id="4955966at2759"/>
<protein>
    <submittedName>
        <fullName evidence="2">Uncharacterized protein</fullName>
    </submittedName>
</protein>
<dbReference type="AlphaFoldDB" id="A0A7S9KU74"/>